<organism evidence="11">
    <name type="scientific">Encyrtus infelix</name>
    <dbReference type="NCBI Taxonomy" id="355422"/>
    <lineage>
        <taxon>Eukaryota</taxon>
        <taxon>Metazoa</taxon>
        <taxon>Ecdysozoa</taxon>
        <taxon>Arthropoda</taxon>
        <taxon>Hexapoda</taxon>
        <taxon>Insecta</taxon>
        <taxon>Pterygota</taxon>
        <taxon>Neoptera</taxon>
        <taxon>Endopterygota</taxon>
        <taxon>Hymenoptera</taxon>
        <taxon>Apocrita</taxon>
        <taxon>Proctotrupomorpha</taxon>
        <taxon>Chalcidoidea</taxon>
        <taxon>Encyrtidae</taxon>
        <taxon>Encyrtinae</taxon>
        <taxon>Encyrtus</taxon>
    </lineage>
</organism>
<name>A0A411FRB3_9HYME</name>
<feature type="transmembrane region" description="Helical" evidence="9">
    <location>
        <begin position="81"/>
        <end position="106"/>
    </location>
</feature>
<dbReference type="GO" id="GO:0016020">
    <property type="term" value="C:membrane"/>
    <property type="evidence" value="ECO:0007669"/>
    <property type="project" value="UniProtKB-SubCell"/>
</dbReference>
<evidence type="ECO:0000313" key="11">
    <source>
        <dbReference type="EMBL" id="QBA96082.1"/>
    </source>
</evidence>
<dbReference type="GeneID" id="39338953"/>
<evidence type="ECO:0000256" key="5">
    <source>
        <dbReference type="ARBA" id="ARBA00022967"/>
    </source>
</evidence>
<feature type="transmembrane region" description="Helical" evidence="9">
    <location>
        <begin position="160"/>
        <end position="178"/>
    </location>
</feature>
<dbReference type="GO" id="GO:0004129">
    <property type="term" value="F:cytochrome-c oxidase activity"/>
    <property type="evidence" value="ECO:0007669"/>
    <property type="project" value="InterPro"/>
</dbReference>
<dbReference type="Pfam" id="PF00510">
    <property type="entry name" value="COX3"/>
    <property type="match status" value="1"/>
</dbReference>
<keyword evidence="7 9" id="KW-0472">Membrane</keyword>
<dbReference type="EMBL" id="MH729198">
    <property type="protein sequence ID" value="QBA96095.1"/>
    <property type="molecule type" value="Genomic_DNA"/>
</dbReference>
<comment type="similarity">
    <text evidence="2 8">Belongs to the cytochrome c oxidase subunit 3 family.</text>
</comment>
<feature type="transmembrane region" description="Helical" evidence="9">
    <location>
        <begin position="126"/>
        <end position="148"/>
    </location>
</feature>
<dbReference type="CDD" id="cd01665">
    <property type="entry name" value="Cyt_c_Oxidase_III"/>
    <property type="match status" value="1"/>
</dbReference>
<keyword evidence="4 8" id="KW-0812">Transmembrane</keyword>
<dbReference type="InterPro" id="IPR024791">
    <property type="entry name" value="Cyt_c/ubiquinol_Oxase_su3"/>
</dbReference>
<evidence type="ECO:0000256" key="6">
    <source>
        <dbReference type="ARBA" id="ARBA00022989"/>
    </source>
</evidence>
<evidence type="ECO:0000256" key="2">
    <source>
        <dbReference type="ARBA" id="ARBA00010581"/>
    </source>
</evidence>
<dbReference type="Gene3D" id="1.10.287.70">
    <property type="match status" value="1"/>
</dbReference>
<evidence type="ECO:0000256" key="3">
    <source>
        <dbReference type="ARBA" id="ARBA00015944"/>
    </source>
</evidence>
<dbReference type="SUPFAM" id="SSF81452">
    <property type="entry name" value="Cytochrome c oxidase subunit III-like"/>
    <property type="match status" value="1"/>
</dbReference>
<dbReference type="Gene3D" id="1.20.120.80">
    <property type="entry name" value="Cytochrome c oxidase, subunit III, four-helix bundle"/>
    <property type="match status" value="1"/>
</dbReference>
<dbReference type="InterPro" id="IPR013833">
    <property type="entry name" value="Cyt_c_oxidase_su3_a-hlx"/>
</dbReference>
<comment type="subcellular location">
    <subcellularLocation>
        <location evidence="1">Membrane</location>
        <topology evidence="1">Multi-pass membrane protein</topology>
    </subcellularLocation>
</comment>
<dbReference type="InterPro" id="IPR033945">
    <property type="entry name" value="Cyt_c_oxase_su3_dom"/>
</dbReference>
<feature type="transmembrane region" description="Helical" evidence="9">
    <location>
        <begin position="43"/>
        <end position="60"/>
    </location>
</feature>
<feature type="transmembrane region" description="Helical" evidence="9">
    <location>
        <begin position="198"/>
        <end position="222"/>
    </location>
</feature>
<comment type="function">
    <text evidence="8">Component of the cytochrome c oxidase, the last enzyme in the mitochondrial electron transport chain which drives oxidative phosphorylation. The respiratory chain contains 3 multisubunit complexes succinate dehydrogenase (complex II, CII), ubiquinol-cytochrome c oxidoreductase (cytochrome b-c1 complex, complex III, CIII) and cytochrome c oxidase (complex IV, CIV), that cooperate to transfer electrons derived from NADH and succinate to molecular oxygen, creating an electrochemical gradient over the inner membrane that drives transmembrane transport and the ATP synthase. Cytochrome c oxidase is the component of the respiratory chain that catalyzes the reduction of oxygen to water. Electrons originating from reduced cytochrome c in the intermembrane space (IMS) are transferred via the dinuclear copper A center (CU(A)) of subunit 2 and heme A of subunit 1 to the active site in subunit 1, a binuclear center (BNC) formed by heme A3 and copper B (CU(B)). The BNC reduces molecular oxygen to 2 water molecules using 4 electrons from cytochrome c in the IMS and 4 protons from the mitochondrial matrix.</text>
</comment>
<evidence type="ECO:0000256" key="7">
    <source>
        <dbReference type="ARBA" id="ARBA00023136"/>
    </source>
</evidence>
<reference evidence="12" key="1">
    <citation type="submission" date="2018-08" db="EMBL/GenBank/DDBJ databases">
        <title>The complete mitochondrial genome of Encyrtus infelix (Insecta: Hymenoptera:Encyrtidae).</title>
        <authorList>
            <person name="Xiong M."/>
            <person name="Zhang Y.-Z."/>
        </authorList>
    </citation>
    <scope>NUCLEOTIDE SEQUENCE</scope>
</reference>
<geneLocation type="mitochondrion" evidence="11"/>
<reference evidence="11" key="2">
    <citation type="journal article" date="2019" name="Mitochondrial DNA Part B Resour">
        <title>The complete mitochondrial genome of Encyrtus infelix (Hymenoptera: Encyrtidae).</title>
        <authorList>
            <person name="Xiong M."/>
            <person name="Zhou Q.-S."/>
            <person name="Zhang Y.-Z."/>
        </authorList>
    </citation>
    <scope>NUCLEOTIDE SEQUENCE</scope>
</reference>
<evidence type="ECO:0000313" key="12">
    <source>
        <dbReference type="EMBL" id="QBA96095.1"/>
    </source>
</evidence>
<keyword evidence="5" id="KW-1278">Translocase</keyword>
<gene>
    <name evidence="11" type="primary">COX3</name>
</gene>
<protein>
    <recommendedName>
        <fullName evidence="3 8">Cytochrome c oxidase subunit 3</fullName>
    </recommendedName>
</protein>
<evidence type="ECO:0000259" key="10">
    <source>
        <dbReference type="PROSITE" id="PS50253"/>
    </source>
</evidence>
<dbReference type="RefSeq" id="YP_009565380.1">
    <property type="nucleotide sequence ID" value="NC_041176.1"/>
</dbReference>
<evidence type="ECO:0000256" key="4">
    <source>
        <dbReference type="ARBA" id="ARBA00022692"/>
    </source>
</evidence>
<feature type="transmembrane region" description="Helical" evidence="9">
    <location>
        <begin position="242"/>
        <end position="262"/>
    </location>
</feature>
<accession>A0A411FRB3</accession>
<dbReference type="InterPro" id="IPR035973">
    <property type="entry name" value="Cyt_c_oxidase_su3-like_sf"/>
</dbReference>
<evidence type="ECO:0000256" key="8">
    <source>
        <dbReference type="RuleBase" id="RU003375"/>
    </source>
</evidence>
<evidence type="ECO:0000256" key="9">
    <source>
        <dbReference type="SAM" id="Phobius"/>
    </source>
</evidence>
<feature type="domain" description="Heme-copper oxidase subunit III family profile" evidence="10">
    <location>
        <begin position="5"/>
        <end position="263"/>
    </location>
</feature>
<dbReference type="AlphaFoldDB" id="A0A411FRB3"/>
<dbReference type="PANTHER" id="PTHR11403:SF7">
    <property type="entry name" value="CYTOCHROME C OXIDASE SUBUNIT 3"/>
    <property type="match status" value="1"/>
</dbReference>
<dbReference type="CTD" id="4514"/>
<dbReference type="GO" id="GO:0006123">
    <property type="term" value="P:mitochondrial electron transport, cytochrome c to oxygen"/>
    <property type="evidence" value="ECO:0007669"/>
    <property type="project" value="TreeGrafter"/>
</dbReference>
<sequence>MKMNLFQPFHLVTVSPWPLLSSMMIFSLLTFVVNWFYLNKVNYMLYLVILILVVVLFQWWRDVVREGLFQGFHTVKVVRGLKYSFILFIICEVFFFISIFWCYLHMSLSPSVEIGGLWPPLNLNMFNPYLIPLMNTLILLSSGGFVTLSHYSLLNNKKYISIFMMFMTIFLGWLFSLLQYMEYEECGFTFCDSVFGSIFFLSTGFHGVHVLAGSMFLLISLLRMIMKDFSSIHHFGVEASIWYWHFVDVVWLFLYLLVYFWFY</sequence>
<dbReference type="PROSITE" id="PS50253">
    <property type="entry name" value="COX3"/>
    <property type="match status" value="1"/>
</dbReference>
<evidence type="ECO:0000256" key="1">
    <source>
        <dbReference type="ARBA" id="ARBA00004141"/>
    </source>
</evidence>
<feature type="transmembrane region" description="Helical" evidence="9">
    <location>
        <begin position="12"/>
        <end position="37"/>
    </location>
</feature>
<dbReference type="GO" id="GO:0005739">
    <property type="term" value="C:mitochondrion"/>
    <property type="evidence" value="ECO:0007669"/>
    <property type="project" value="TreeGrafter"/>
</dbReference>
<keyword evidence="6 9" id="KW-1133">Transmembrane helix</keyword>
<proteinExistence type="inferred from homology"/>
<dbReference type="PANTHER" id="PTHR11403">
    <property type="entry name" value="CYTOCHROME C OXIDASE SUBUNIT III"/>
    <property type="match status" value="1"/>
</dbReference>
<keyword evidence="8 11" id="KW-0496">Mitochondrion</keyword>
<dbReference type="InterPro" id="IPR000298">
    <property type="entry name" value="Cyt_c_oxidase-like_su3"/>
</dbReference>
<dbReference type="EMBL" id="MH574908">
    <property type="protein sequence ID" value="QBA96082.1"/>
    <property type="molecule type" value="Genomic_DNA"/>
</dbReference>